<evidence type="ECO:0000313" key="2">
    <source>
        <dbReference type="Proteomes" id="UP001227230"/>
    </source>
</evidence>
<reference evidence="1 2" key="1">
    <citation type="journal article" date="2023" name="Hortic Res">
        <title>The complete reference genome for grapevine (Vitis vinifera L.) genetics and breeding.</title>
        <authorList>
            <person name="Shi X."/>
            <person name="Cao S."/>
            <person name="Wang X."/>
            <person name="Huang S."/>
            <person name="Wang Y."/>
            <person name="Liu Z."/>
            <person name="Liu W."/>
            <person name="Leng X."/>
            <person name="Peng Y."/>
            <person name="Wang N."/>
            <person name="Wang Y."/>
            <person name="Ma Z."/>
            <person name="Xu X."/>
            <person name="Zhang F."/>
            <person name="Xue H."/>
            <person name="Zhong H."/>
            <person name="Wang Y."/>
            <person name="Zhang K."/>
            <person name="Velt A."/>
            <person name="Avia K."/>
            <person name="Holtgrawe D."/>
            <person name="Grimplet J."/>
            <person name="Matus J.T."/>
            <person name="Ware D."/>
            <person name="Wu X."/>
            <person name="Wang H."/>
            <person name="Liu C."/>
            <person name="Fang Y."/>
            <person name="Rustenholz C."/>
            <person name="Cheng Z."/>
            <person name="Xiao H."/>
            <person name="Zhou Y."/>
        </authorList>
    </citation>
    <scope>NUCLEOTIDE SEQUENCE [LARGE SCALE GENOMIC DNA]</scope>
    <source>
        <strain evidence="2">cv. Pinot noir / PN40024</strain>
        <tissue evidence="1">Leaf</tissue>
    </source>
</reference>
<sequence>MQCVALLLQDHAAAAIARDSAAVFAWKGEILQELFSRHRGPGAVHQAWRIHDLGHRRRCRRGEVAKV</sequence>
<keyword evidence="2" id="KW-1185">Reference proteome</keyword>
<dbReference type="InterPro" id="IPR042172">
    <property type="entry name" value="Adenosylhomocyst_ase-like_sf"/>
</dbReference>
<dbReference type="SUPFAM" id="SSF52283">
    <property type="entry name" value="Formate/glycerate dehydrogenase catalytic domain-like"/>
    <property type="match status" value="1"/>
</dbReference>
<dbReference type="Proteomes" id="UP001227230">
    <property type="component" value="Chromosome 13"/>
</dbReference>
<evidence type="ECO:0000313" key="1">
    <source>
        <dbReference type="EMBL" id="WKA02213.1"/>
    </source>
</evidence>
<dbReference type="Pfam" id="PF05221">
    <property type="entry name" value="AdoHcyase"/>
    <property type="match status" value="1"/>
</dbReference>
<protein>
    <submittedName>
        <fullName evidence="1">Uncharacterized protein</fullName>
    </submittedName>
</protein>
<name>A0ABY9D3S9_VITVI</name>
<organism evidence="1 2">
    <name type="scientific">Vitis vinifera</name>
    <name type="common">Grape</name>
    <dbReference type="NCBI Taxonomy" id="29760"/>
    <lineage>
        <taxon>Eukaryota</taxon>
        <taxon>Viridiplantae</taxon>
        <taxon>Streptophyta</taxon>
        <taxon>Embryophyta</taxon>
        <taxon>Tracheophyta</taxon>
        <taxon>Spermatophyta</taxon>
        <taxon>Magnoliopsida</taxon>
        <taxon>eudicotyledons</taxon>
        <taxon>Gunneridae</taxon>
        <taxon>Pentapetalae</taxon>
        <taxon>rosids</taxon>
        <taxon>Vitales</taxon>
        <taxon>Vitaceae</taxon>
        <taxon>Viteae</taxon>
        <taxon>Vitis</taxon>
    </lineage>
</organism>
<dbReference type="EMBL" id="CP126660">
    <property type="protein sequence ID" value="WKA02213.1"/>
    <property type="molecule type" value="Genomic_DNA"/>
</dbReference>
<proteinExistence type="predicted"/>
<dbReference type="InterPro" id="IPR000043">
    <property type="entry name" value="Adenosylhomocysteinase-like"/>
</dbReference>
<gene>
    <name evidence="1" type="ORF">VitviT2T_020427</name>
</gene>
<accession>A0ABY9D3S9</accession>
<dbReference type="Gene3D" id="3.40.50.1480">
    <property type="entry name" value="Adenosylhomocysteinase-like"/>
    <property type="match status" value="1"/>
</dbReference>